<organism evidence="1 2">
    <name type="scientific">Planctopirus hydrillae</name>
    <dbReference type="NCBI Taxonomy" id="1841610"/>
    <lineage>
        <taxon>Bacteria</taxon>
        <taxon>Pseudomonadati</taxon>
        <taxon>Planctomycetota</taxon>
        <taxon>Planctomycetia</taxon>
        <taxon>Planctomycetales</taxon>
        <taxon>Planctomycetaceae</taxon>
        <taxon>Planctopirus</taxon>
    </lineage>
</organism>
<accession>A0A1C3E5T1</accession>
<evidence type="ECO:0000313" key="2">
    <source>
        <dbReference type="Proteomes" id="UP000094828"/>
    </source>
</evidence>
<dbReference type="OrthoDB" id="285838at2"/>
<proteinExistence type="predicted"/>
<dbReference type="RefSeq" id="WP_013109537.1">
    <property type="nucleotide sequence ID" value="NZ_LYDR01000152.1"/>
</dbReference>
<comment type="caution">
    <text evidence="1">The sequence shown here is derived from an EMBL/GenBank/DDBJ whole genome shotgun (WGS) entry which is preliminary data.</text>
</comment>
<reference evidence="1 2" key="1">
    <citation type="submission" date="2016-05" db="EMBL/GenBank/DDBJ databases">
        <title>Genomic and physiological characterization of Planctopirus sp. isolated from fresh water lake.</title>
        <authorList>
            <person name="Subhash Y."/>
            <person name="Ramana C."/>
        </authorList>
    </citation>
    <scope>NUCLEOTIDE SEQUENCE [LARGE SCALE GENOMIC DNA]</scope>
    <source>
        <strain evidence="1 2">JC280</strain>
    </source>
</reference>
<name>A0A1C3E5T1_9PLAN</name>
<dbReference type="EMBL" id="LYDR01000152">
    <property type="protein sequence ID" value="ODA28602.1"/>
    <property type="molecule type" value="Genomic_DNA"/>
</dbReference>
<gene>
    <name evidence="1" type="ORF">A6X21_13010</name>
</gene>
<evidence type="ECO:0000313" key="1">
    <source>
        <dbReference type="EMBL" id="ODA28602.1"/>
    </source>
</evidence>
<sequence>MRTRLFAGLLLLAATTFQVGCIVPIYSSSPDVRARQLIYVSEGYRHIPEIWDRVWGLDMPDLATPYRTHGGIF</sequence>
<protein>
    <submittedName>
        <fullName evidence="1">Uncharacterized protein</fullName>
    </submittedName>
</protein>
<dbReference type="Proteomes" id="UP000094828">
    <property type="component" value="Unassembled WGS sequence"/>
</dbReference>
<dbReference type="AlphaFoldDB" id="A0A1C3E5T1"/>
<keyword evidence="2" id="KW-1185">Reference proteome</keyword>